<gene>
    <name evidence="1" type="ORF">OBRU01_02726</name>
</gene>
<accession>A0A0L7LSV8</accession>
<proteinExistence type="predicted"/>
<keyword evidence="2" id="KW-1185">Reference proteome</keyword>
<protein>
    <submittedName>
        <fullName evidence="1">Putative tyrosine-protein phosphatase non-receptor type 9-like protein</fullName>
    </submittedName>
</protein>
<evidence type="ECO:0000313" key="2">
    <source>
        <dbReference type="Proteomes" id="UP000037510"/>
    </source>
</evidence>
<evidence type="ECO:0000313" key="1">
    <source>
        <dbReference type="EMBL" id="KOB78296.1"/>
    </source>
</evidence>
<comment type="caution">
    <text evidence="1">The sequence shown here is derived from an EMBL/GenBank/DDBJ whole genome shotgun (WGS) entry which is preliminary data.</text>
</comment>
<dbReference type="AlphaFoldDB" id="A0A0L7LSV8"/>
<organism evidence="1 2">
    <name type="scientific">Operophtera brumata</name>
    <name type="common">Winter moth</name>
    <name type="synonym">Phalaena brumata</name>
    <dbReference type="NCBI Taxonomy" id="104452"/>
    <lineage>
        <taxon>Eukaryota</taxon>
        <taxon>Metazoa</taxon>
        <taxon>Ecdysozoa</taxon>
        <taxon>Arthropoda</taxon>
        <taxon>Hexapoda</taxon>
        <taxon>Insecta</taxon>
        <taxon>Pterygota</taxon>
        <taxon>Neoptera</taxon>
        <taxon>Endopterygota</taxon>
        <taxon>Lepidoptera</taxon>
        <taxon>Glossata</taxon>
        <taxon>Ditrysia</taxon>
        <taxon>Geometroidea</taxon>
        <taxon>Geometridae</taxon>
        <taxon>Larentiinae</taxon>
        <taxon>Operophtera</taxon>
    </lineage>
</organism>
<name>A0A0L7LSV8_OPEBR</name>
<sequence length="76" mass="8942">MTDSKYTNFDYQLSKKILTMLKPPLKVNTWNHQMVSVSSYNFGVLLHFFEYVSLPYALRQSAEIDDETKDIFLNES</sequence>
<dbReference type="EMBL" id="JTDY01000206">
    <property type="protein sequence ID" value="KOB78296.1"/>
    <property type="molecule type" value="Genomic_DNA"/>
</dbReference>
<keyword evidence="1" id="KW-0675">Receptor</keyword>
<reference evidence="1 2" key="1">
    <citation type="journal article" date="2015" name="Genome Biol. Evol.">
        <title>The genome of winter moth (Operophtera brumata) provides a genomic perspective on sexual dimorphism and phenology.</title>
        <authorList>
            <person name="Derks M.F."/>
            <person name="Smit S."/>
            <person name="Salis L."/>
            <person name="Schijlen E."/>
            <person name="Bossers A."/>
            <person name="Mateman C."/>
            <person name="Pijl A.S."/>
            <person name="de Ridder D."/>
            <person name="Groenen M.A."/>
            <person name="Visser M.E."/>
            <person name="Megens H.J."/>
        </authorList>
    </citation>
    <scope>NUCLEOTIDE SEQUENCE [LARGE SCALE GENOMIC DNA]</scope>
    <source>
        <strain evidence="1">WM2013NL</strain>
        <tissue evidence="1">Head and thorax</tissue>
    </source>
</reference>
<dbReference type="Proteomes" id="UP000037510">
    <property type="component" value="Unassembled WGS sequence"/>
</dbReference>